<dbReference type="PANTHER" id="PTHR33164:SF5">
    <property type="entry name" value="ORGANIC HYDROPEROXIDE RESISTANCE TRANSCRIPTIONAL REGULATOR"/>
    <property type="match status" value="1"/>
</dbReference>
<dbReference type="GO" id="GO:0005737">
    <property type="term" value="C:cytoplasm"/>
    <property type="evidence" value="ECO:0007669"/>
    <property type="project" value="UniProtKB-SubCell"/>
</dbReference>
<organism evidence="7 8">
    <name type="scientific">Corynebacterium phoceense</name>
    <dbReference type="NCBI Taxonomy" id="1686286"/>
    <lineage>
        <taxon>Bacteria</taxon>
        <taxon>Bacillati</taxon>
        <taxon>Actinomycetota</taxon>
        <taxon>Actinomycetes</taxon>
        <taxon>Mycobacteriales</taxon>
        <taxon>Corynebacteriaceae</taxon>
        <taxon>Corynebacterium</taxon>
    </lineage>
</organism>
<sequence>MSRVSLELDKQLCFALYRASHAVQRSYLEELTPLGLTYPQYVTMLALWGHEDPVTMKELSAEIALDSGTLTPLLRRMEKQGLLTRAIDPADERRRIVALTDKGRALREQAEGIPRRQMERFAASGLDIRMLKSELDRLSGSFTPDADAEDR</sequence>
<keyword evidence="4" id="KW-0238">DNA-binding</keyword>
<dbReference type="PRINTS" id="PR00598">
    <property type="entry name" value="HTHMARR"/>
</dbReference>
<dbReference type="AlphaFoldDB" id="A0A540R542"/>
<keyword evidence="2" id="KW-0963">Cytoplasm</keyword>
<accession>A0A540R542</accession>
<keyword evidence="3" id="KW-0805">Transcription regulation</keyword>
<dbReference type="STRING" id="1686286.GCA_900092335_00699"/>
<evidence type="ECO:0000256" key="1">
    <source>
        <dbReference type="ARBA" id="ARBA00004496"/>
    </source>
</evidence>
<feature type="domain" description="HTH marR-type" evidence="6">
    <location>
        <begin position="9"/>
        <end position="140"/>
    </location>
</feature>
<dbReference type="SMART" id="SM00347">
    <property type="entry name" value="HTH_MARR"/>
    <property type="match status" value="1"/>
</dbReference>
<dbReference type="InterPro" id="IPR000835">
    <property type="entry name" value="HTH_MarR-typ"/>
</dbReference>
<dbReference type="InterPro" id="IPR036388">
    <property type="entry name" value="WH-like_DNA-bd_sf"/>
</dbReference>
<evidence type="ECO:0000256" key="2">
    <source>
        <dbReference type="ARBA" id="ARBA00022490"/>
    </source>
</evidence>
<reference evidence="7 8" key="1">
    <citation type="submission" date="2019-06" db="EMBL/GenBank/DDBJ databases">
        <title>Draft genome of C. phoceense Strain 272.</title>
        <authorList>
            <person name="Pacheco L.G.C."/>
            <person name="Barberis C.M."/>
            <person name="Almuzara M.N."/>
            <person name="Traglia G.M."/>
            <person name="Santos C.S."/>
            <person name="Rocha D.J.P.G."/>
            <person name="Aguiar E.R.G.R."/>
            <person name="Vay C.A."/>
        </authorList>
    </citation>
    <scope>NUCLEOTIDE SEQUENCE [LARGE SCALE GENOMIC DNA]</scope>
    <source>
        <strain evidence="7 8">272</strain>
    </source>
</reference>
<evidence type="ECO:0000313" key="7">
    <source>
        <dbReference type="EMBL" id="TQE42524.1"/>
    </source>
</evidence>
<name>A0A540R542_9CORY</name>
<keyword evidence="8" id="KW-1185">Reference proteome</keyword>
<dbReference type="SUPFAM" id="SSF46785">
    <property type="entry name" value="Winged helix' DNA-binding domain"/>
    <property type="match status" value="1"/>
</dbReference>
<dbReference type="InterPro" id="IPR036390">
    <property type="entry name" value="WH_DNA-bd_sf"/>
</dbReference>
<dbReference type="RefSeq" id="WP_066485739.1">
    <property type="nucleotide sequence ID" value="NZ_VHIR01000024.1"/>
</dbReference>
<comment type="subcellular location">
    <subcellularLocation>
        <location evidence="1">Cytoplasm</location>
    </subcellularLocation>
</comment>
<dbReference type="PANTHER" id="PTHR33164">
    <property type="entry name" value="TRANSCRIPTIONAL REGULATOR, MARR FAMILY"/>
    <property type="match status" value="1"/>
</dbReference>
<dbReference type="GO" id="GO:0003700">
    <property type="term" value="F:DNA-binding transcription factor activity"/>
    <property type="evidence" value="ECO:0007669"/>
    <property type="project" value="InterPro"/>
</dbReference>
<evidence type="ECO:0000256" key="5">
    <source>
        <dbReference type="ARBA" id="ARBA00023163"/>
    </source>
</evidence>
<dbReference type="InterPro" id="IPR055166">
    <property type="entry name" value="Transc_reg_Sar_Rot_HTH"/>
</dbReference>
<protein>
    <submittedName>
        <fullName evidence="7">MarR family transcriptional regulator</fullName>
    </submittedName>
</protein>
<dbReference type="Pfam" id="PF22381">
    <property type="entry name" value="Staph_reg_Sar_Rot"/>
    <property type="match status" value="1"/>
</dbReference>
<dbReference type="PROSITE" id="PS50995">
    <property type="entry name" value="HTH_MARR_2"/>
    <property type="match status" value="1"/>
</dbReference>
<evidence type="ECO:0000256" key="3">
    <source>
        <dbReference type="ARBA" id="ARBA00023015"/>
    </source>
</evidence>
<dbReference type="Gene3D" id="1.10.10.10">
    <property type="entry name" value="Winged helix-like DNA-binding domain superfamily/Winged helix DNA-binding domain"/>
    <property type="match status" value="1"/>
</dbReference>
<dbReference type="EMBL" id="VHIR01000024">
    <property type="protein sequence ID" value="TQE42524.1"/>
    <property type="molecule type" value="Genomic_DNA"/>
</dbReference>
<dbReference type="GO" id="GO:0006950">
    <property type="term" value="P:response to stress"/>
    <property type="evidence" value="ECO:0007669"/>
    <property type="project" value="TreeGrafter"/>
</dbReference>
<keyword evidence="5" id="KW-0804">Transcription</keyword>
<comment type="caution">
    <text evidence="7">The sequence shown here is derived from an EMBL/GenBank/DDBJ whole genome shotgun (WGS) entry which is preliminary data.</text>
</comment>
<evidence type="ECO:0000259" key="6">
    <source>
        <dbReference type="PROSITE" id="PS50995"/>
    </source>
</evidence>
<gene>
    <name evidence="7" type="ORF">EJK80_12110</name>
</gene>
<proteinExistence type="predicted"/>
<evidence type="ECO:0000313" key="8">
    <source>
        <dbReference type="Proteomes" id="UP000318080"/>
    </source>
</evidence>
<evidence type="ECO:0000256" key="4">
    <source>
        <dbReference type="ARBA" id="ARBA00023125"/>
    </source>
</evidence>
<dbReference type="Proteomes" id="UP000318080">
    <property type="component" value="Unassembled WGS sequence"/>
</dbReference>
<dbReference type="InterPro" id="IPR039422">
    <property type="entry name" value="MarR/SlyA-like"/>
</dbReference>